<keyword evidence="1" id="KW-0472">Membrane</keyword>
<dbReference type="RefSeq" id="WP_112224847.1">
    <property type="nucleotide sequence ID" value="NZ_QLZR01000010.1"/>
</dbReference>
<feature type="signal peptide" evidence="2">
    <location>
        <begin position="1"/>
        <end position="23"/>
    </location>
</feature>
<keyword evidence="2" id="KW-0732">Signal</keyword>
<dbReference type="EMBL" id="QLZR01000010">
    <property type="protein sequence ID" value="RAZ73450.1"/>
    <property type="molecule type" value="Genomic_DNA"/>
</dbReference>
<keyword evidence="4" id="KW-1185">Reference proteome</keyword>
<dbReference type="Proteomes" id="UP000251002">
    <property type="component" value="Unassembled WGS sequence"/>
</dbReference>
<protein>
    <recommendedName>
        <fullName evidence="5">Copper amine oxidase</fullName>
    </recommendedName>
</protein>
<reference evidence="3 4" key="1">
    <citation type="submission" date="2018-06" db="EMBL/GenBank/DDBJ databases">
        <title>The draft genome sequences of strains SCU63 and S1.</title>
        <authorList>
            <person name="Gan L."/>
        </authorList>
    </citation>
    <scope>NUCLEOTIDE SEQUENCE [LARGE SCALE GENOMIC DNA]</scope>
    <source>
        <strain evidence="3 4">SCU63</strain>
    </source>
</reference>
<organism evidence="3 4">
    <name type="scientific">Planococcus halotolerans</name>
    <dbReference type="NCBI Taxonomy" id="2233542"/>
    <lineage>
        <taxon>Bacteria</taxon>
        <taxon>Bacillati</taxon>
        <taxon>Bacillota</taxon>
        <taxon>Bacilli</taxon>
        <taxon>Bacillales</taxon>
        <taxon>Caryophanaceae</taxon>
        <taxon>Planococcus</taxon>
    </lineage>
</organism>
<evidence type="ECO:0008006" key="5">
    <source>
        <dbReference type="Google" id="ProtNLM"/>
    </source>
</evidence>
<evidence type="ECO:0000256" key="1">
    <source>
        <dbReference type="SAM" id="Phobius"/>
    </source>
</evidence>
<proteinExistence type="predicted"/>
<keyword evidence="1" id="KW-1133">Transmembrane helix</keyword>
<dbReference type="AlphaFoldDB" id="A0A365KJX5"/>
<evidence type="ECO:0000313" key="3">
    <source>
        <dbReference type="EMBL" id="RAZ73450.1"/>
    </source>
</evidence>
<accession>A0A365KJX5</accession>
<gene>
    <name evidence="3" type="ORF">DP120_17105</name>
</gene>
<feature type="transmembrane region" description="Helical" evidence="1">
    <location>
        <begin position="421"/>
        <end position="438"/>
    </location>
</feature>
<keyword evidence="1" id="KW-0812">Transmembrane</keyword>
<comment type="caution">
    <text evidence="3">The sequence shown here is derived from an EMBL/GenBank/DDBJ whole genome shotgun (WGS) entry which is preliminary data.</text>
</comment>
<evidence type="ECO:0000313" key="4">
    <source>
        <dbReference type="Proteomes" id="UP000251002"/>
    </source>
</evidence>
<feature type="chain" id="PRO_5016858248" description="Copper amine oxidase" evidence="2">
    <location>
        <begin position="24"/>
        <end position="445"/>
    </location>
</feature>
<sequence>MNLKRIFALCMVLLLLVPSFALADSHAPKEGPSISTPAAELRATLSQLLASHFEFQTLVAIKEFEGAEDAEAVEKQLDQNAAALADAVGSVYGEEGAQQFAEIFSSQYDNTAGLAEAVKSGDEAQIEEIKKQLLEEFPAELGGFLSTATGGALPAEAAEEVLRAHEQYVLDVFFSYTDGDFDAAYESFNEGYKQMYAVGAALAQAIVTQMPDKFEHTEAITPASDLEATLNQLLGLHLDYQVLTAIKQFEGAEDAEAVEKQLNQNAEEVAAAVGSIYGEEAAQQFDAIFAGQYEDTEGFALAVKSGDEAQIEATKQVLLQEFPAELGGFLSTATGGALPADVAEEAIRAHEQDVIDIFMSYTEGDFDTAYERFNTAEDNINVVGTALAGAIVTQMPDKFAATPGMPETGMGGMADSGNMNWILYTFPLLALAGALVFTRRKALQE</sequence>
<evidence type="ECO:0000256" key="2">
    <source>
        <dbReference type="SAM" id="SignalP"/>
    </source>
</evidence>
<name>A0A365KJX5_9BACL</name>